<sequence>MAIQDKITQIWVKTTGKRINPNEYEWLIGPIGNIDIIKDKFIFELAQKENLEIQKNLPNSGLLEKMEQIGITNQDKIRLNDKVADFYENTSNYDFEVWSEWKGIFKPFGKLLYLIFSKRLQQLNLPLNSIDTAKGLKSEIIKLKDKKTKETKWTIWYRIIKSTNDVIYSGIYTTCNNPNYEKPLLKVVFPLPNGNASVVMTKKVEKDGSLLLCSDGKKFGDNGFYFTLTNEKGEYWAKFVKSMHEWIRVYEDEENVLRADHNLNFYGIRFLNLHYRMNKKTVANTVYN</sequence>
<protein>
    <submittedName>
        <fullName evidence="1">Uncharacterized protein</fullName>
    </submittedName>
</protein>
<accession>A0A2N3HII6</accession>
<dbReference type="RefSeq" id="WP_106660071.1">
    <property type="nucleotide sequence ID" value="NZ_PJEO01000042.1"/>
</dbReference>
<reference evidence="1 2" key="1">
    <citation type="submission" date="2017-12" db="EMBL/GenBank/DDBJ databases">
        <title>Confluentibacter flavum sp. nov., isolated from the saline lake.</title>
        <authorList>
            <person name="Yu L."/>
        </authorList>
    </citation>
    <scope>NUCLEOTIDE SEQUENCE [LARGE SCALE GENOMIC DNA]</scope>
    <source>
        <strain evidence="1 2">3B</strain>
    </source>
</reference>
<keyword evidence="2" id="KW-1185">Reference proteome</keyword>
<name>A0A2N3HII6_9FLAO</name>
<evidence type="ECO:0000313" key="2">
    <source>
        <dbReference type="Proteomes" id="UP000233435"/>
    </source>
</evidence>
<dbReference type="EMBL" id="PJEO01000042">
    <property type="protein sequence ID" value="PKQ44777.1"/>
    <property type="molecule type" value="Genomic_DNA"/>
</dbReference>
<organism evidence="1 2">
    <name type="scientific">Confluentibacter flavum</name>
    <dbReference type="NCBI Taxonomy" id="1909700"/>
    <lineage>
        <taxon>Bacteria</taxon>
        <taxon>Pseudomonadati</taxon>
        <taxon>Bacteroidota</taxon>
        <taxon>Flavobacteriia</taxon>
        <taxon>Flavobacteriales</taxon>
        <taxon>Flavobacteriaceae</taxon>
        <taxon>Confluentibacter</taxon>
    </lineage>
</organism>
<dbReference type="Proteomes" id="UP000233435">
    <property type="component" value="Unassembled WGS sequence"/>
</dbReference>
<dbReference type="OrthoDB" id="3678706at2"/>
<comment type="caution">
    <text evidence="1">The sequence shown here is derived from an EMBL/GenBank/DDBJ whole genome shotgun (WGS) entry which is preliminary data.</text>
</comment>
<dbReference type="AlphaFoldDB" id="A0A2N3HII6"/>
<evidence type="ECO:0000313" key="1">
    <source>
        <dbReference type="EMBL" id="PKQ44777.1"/>
    </source>
</evidence>
<gene>
    <name evidence="1" type="ORF">CSW08_11720</name>
</gene>
<proteinExistence type="predicted"/>